<dbReference type="GO" id="GO:0005525">
    <property type="term" value="F:GTP binding"/>
    <property type="evidence" value="ECO:0007669"/>
    <property type="project" value="UniProtKB-KW"/>
</dbReference>
<accession>A0AAJ8KMC6</accession>
<feature type="region of interest" description="Disordered" evidence="9">
    <location>
        <begin position="544"/>
        <end position="579"/>
    </location>
</feature>
<dbReference type="KEGG" id="kdj:28966500"/>
<dbReference type="SUPFAM" id="SSF142695">
    <property type="entry name" value="RibA-like"/>
    <property type="match status" value="3"/>
</dbReference>
<protein>
    <recommendedName>
        <fullName evidence="3">GTP cyclohydrolase II</fullName>
        <ecNumber evidence="3">3.5.4.25</ecNumber>
    </recommendedName>
</protein>
<name>A0AAJ8KMC6_9TREE</name>
<feature type="compositionally biased region" description="Basic and acidic residues" evidence="9">
    <location>
        <begin position="129"/>
        <end position="141"/>
    </location>
</feature>
<feature type="compositionally biased region" description="Polar residues" evidence="9">
    <location>
        <begin position="170"/>
        <end position="185"/>
    </location>
</feature>
<reference evidence="11" key="1">
    <citation type="submission" date="2013-07" db="EMBL/GenBank/DDBJ databases">
        <authorList>
            <consortium name="The Broad Institute Genome Sequencing Platform"/>
            <person name="Cuomo C."/>
            <person name="Litvintseva A."/>
            <person name="Chen Y."/>
            <person name="Heitman J."/>
            <person name="Sun S."/>
            <person name="Springer D."/>
            <person name="Dromer F."/>
            <person name="Young S.K."/>
            <person name="Zeng Q."/>
            <person name="Gargeya S."/>
            <person name="Fitzgerald M."/>
            <person name="Abouelleil A."/>
            <person name="Alvarado L."/>
            <person name="Berlin A.M."/>
            <person name="Chapman S.B."/>
            <person name="Dewar J."/>
            <person name="Goldberg J."/>
            <person name="Griggs A."/>
            <person name="Gujja S."/>
            <person name="Hansen M."/>
            <person name="Howarth C."/>
            <person name="Imamovic A."/>
            <person name="Larimer J."/>
            <person name="McCowan C."/>
            <person name="Murphy C."/>
            <person name="Pearson M."/>
            <person name="Priest M."/>
            <person name="Roberts A."/>
            <person name="Saif S."/>
            <person name="Shea T."/>
            <person name="Sykes S."/>
            <person name="Wortman J."/>
            <person name="Nusbaum C."/>
            <person name="Birren B."/>
        </authorList>
    </citation>
    <scope>NUCLEOTIDE SEQUENCE</scope>
    <source>
        <strain evidence="11">CBS 10117</strain>
    </source>
</reference>
<dbReference type="Pfam" id="PF00925">
    <property type="entry name" value="GTP_cyclohydro2"/>
    <property type="match status" value="2"/>
</dbReference>
<feature type="region of interest" description="Disordered" evidence="9">
    <location>
        <begin position="86"/>
        <end position="232"/>
    </location>
</feature>
<evidence type="ECO:0000256" key="5">
    <source>
        <dbReference type="ARBA" id="ARBA00022741"/>
    </source>
</evidence>
<dbReference type="InterPro" id="IPR036144">
    <property type="entry name" value="RibA-like_sf"/>
</dbReference>
<evidence type="ECO:0000256" key="9">
    <source>
        <dbReference type="SAM" id="MobiDB-lite"/>
    </source>
</evidence>
<dbReference type="RefSeq" id="XP_018264628.2">
    <property type="nucleotide sequence ID" value="XM_018406134.2"/>
</dbReference>
<dbReference type="PANTHER" id="PTHR21327:SF29">
    <property type="entry name" value="GTP CYCLOHYDROLASE-2"/>
    <property type="match status" value="1"/>
</dbReference>
<sequence length="622" mass="68283">MPSTRTMSQSHHSPTQGDLDVLSFLTSDSSTLGPLPSSALSASTSQTQVQGQGQEQGQRKKSLPRRDSPMDALMISAVIAGSEKISRHHFGHGPRTGAYASCDESRPSSPSPSSHLQPRVAVRSTQAPRSERLRLEAESRAKAAAQQNQASSSSSAIPIPQARSPKMITSPLSISSSIGKDQNTLSSISRSKRKMSIDPTPISQTLQAASPSSSSNYFHPKHSSPSIVPNSLAPRPRVKCMARTRIPTPHGELFLHLYHNSVDTKEHLAIVIDPIQLDPKAKKAAPKGRKEIRSASLDAVWREGETEMERLVRGAYTGRLLPGQTESNPNPNQNPIPSPAVNQNDVEMSVEEVEEDVKPLVRIHSECYTGETIGSMRCDCGEQLDEALRQIALPQHLKSQITQQFHQHAHPHPHQSHSTAEDILPTPDPSRSSSPSTSPNARSVPGRGVVIYLRQEGRGIGLLEKIRAYNLQDLGNDTVTANLLLGHGADERKYDIAAEMLKDLGLSQGGIRLLTNNPEKVVGLQNEGIKIVERVGMTPRDWQCPTQDEHPKHHHHDEGEGIDEDRTDDEDEKEKEFHDWRERRAGVGLIGAGAAKGVELERYLRTKVERMGHMIDIPENLQ</sequence>
<dbReference type="EC" id="3.5.4.25" evidence="3"/>
<organism evidence="11 12">
    <name type="scientific">Kwoniella dejecticola CBS 10117</name>
    <dbReference type="NCBI Taxonomy" id="1296121"/>
    <lineage>
        <taxon>Eukaryota</taxon>
        <taxon>Fungi</taxon>
        <taxon>Dikarya</taxon>
        <taxon>Basidiomycota</taxon>
        <taxon>Agaricomycotina</taxon>
        <taxon>Tremellomycetes</taxon>
        <taxon>Tremellales</taxon>
        <taxon>Cryptococcaceae</taxon>
        <taxon>Kwoniella</taxon>
    </lineage>
</organism>
<feature type="compositionally biased region" description="Low complexity" evidence="9">
    <location>
        <begin position="29"/>
        <end position="56"/>
    </location>
</feature>
<dbReference type="Proteomes" id="UP000078595">
    <property type="component" value="Chromosome 3"/>
</dbReference>
<gene>
    <name evidence="11" type="ORF">I303_102786</name>
</gene>
<dbReference type="InterPro" id="IPR000926">
    <property type="entry name" value="RibA"/>
</dbReference>
<dbReference type="Gene3D" id="3.40.50.10990">
    <property type="entry name" value="GTP cyclohydrolase II"/>
    <property type="match status" value="1"/>
</dbReference>
<feature type="region of interest" description="Disordered" evidence="9">
    <location>
        <begin position="400"/>
        <end position="444"/>
    </location>
</feature>
<evidence type="ECO:0000256" key="8">
    <source>
        <dbReference type="ARBA" id="ARBA00049295"/>
    </source>
</evidence>
<evidence type="ECO:0000256" key="2">
    <source>
        <dbReference type="ARBA" id="ARBA00008131"/>
    </source>
</evidence>
<keyword evidence="6" id="KW-0378">Hydrolase</keyword>
<dbReference type="CDD" id="cd00641">
    <property type="entry name" value="GTP_cyclohydro2"/>
    <property type="match status" value="1"/>
</dbReference>
<keyword evidence="12" id="KW-1185">Reference proteome</keyword>
<feature type="domain" description="GTP cyclohydrolase II" evidence="10">
    <location>
        <begin position="352"/>
        <end position="392"/>
    </location>
</feature>
<evidence type="ECO:0000313" key="11">
    <source>
        <dbReference type="EMBL" id="WWC60220.1"/>
    </source>
</evidence>
<feature type="compositionally biased region" description="Low complexity" evidence="9">
    <location>
        <begin position="429"/>
        <end position="439"/>
    </location>
</feature>
<feature type="region of interest" description="Disordered" evidence="9">
    <location>
        <begin position="1"/>
        <end position="72"/>
    </location>
</feature>
<reference evidence="11" key="2">
    <citation type="submission" date="2024-02" db="EMBL/GenBank/DDBJ databases">
        <title>Comparative genomics of Cryptococcus and Kwoniella reveals pathogenesis evolution and contrasting modes of karyotype evolution via chromosome fusion or intercentromeric recombination.</title>
        <authorList>
            <person name="Coelho M.A."/>
            <person name="David-Palma M."/>
            <person name="Shea T."/>
            <person name="Bowers K."/>
            <person name="McGinley-Smith S."/>
            <person name="Mohammad A.W."/>
            <person name="Gnirke A."/>
            <person name="Yurkov A.M."/>
            <person name="Nowrousian M."/>
            <person name="Sun S."/>
            <person name="Cuomo C.A."/>
            <person name="Heitman J."/>
        </authorList>
    </citation>
    <scope>NUCLEOTIDE SEQUENCE</scope>
    <source>
        <strain evidence="11">CBS 10117</strain>
    </source>
</reference>
<feature type="compositionally biased region" description="Low complexity" evidence="9">
    <location>
        <begin position="142"/>
        <end position="164"/>
    </location>
</feature>
<evidence type="ECO:0000256" key="1">
    <source>
        <dbReference type="ARBA" id="ARBA00005104"/>
    </source>
</evidence>
<comment type="pathway">
    <text evidence="1">Cofactor biosynthesis; riboflavin biosynthesis.</text>
</comment>
<feature type="domain" description="GTP cyclohydrolase II" evidence="10">
    <location>
        <begin position="445"/>
        <end position="535"/>
    </location>
</feature>
<feature type="compositionally biased region" description="Polar residues" evidence="9">
    <location>
        <begin position="201"/>
        <end position="229"/>
    </location>
</feature>
<keyword evidence="4" id="KW-0686">Riboflavin biosynthesis</keyword>
<dbReference type="PANTHER" id="PTHR21327">
    <property type="entry name" value="GTP CYCLOHYDROLASE II-RELATED"/>
    <property type="match status" value="1"/>
</dbReference>
<evidence type="ECO:0000313" key="12">
    <source>
        <dbReference type="Proteomes" id="UP000078595"/>
    </source>
</evidence>
<dbReference type="AlphaFoldDB" id="A0AAJ8KMC6"/>
<comment type="catalytic activity">
    <reaction evidence="8">
        <text>GTP + 4 H2O = 2,5-diamino-6-hydroxy-4-(5-phosphoribosylamino)-pyrimidine + formate + 2 phosphate + 3 H(+)</text>
        <dbReference type="Rhea" id="RHEA:23704"/>
        <dbReference type="ChEBI" id="CHEBI:15377"/>
        <dbReference type="ChEBI" id="CHEBI:15378"/>
        <dbReference type="ChEBI" id="CHEBI:15740"/>
        <dbReference type="ChEBI" id="CHEBI:37565"/>
        <dbReference type="ChEBI" id="CHEBI:43474"/>
        <dbReference type="ChEBI" id="CHEBI:58614"/>
        <dbReference type="EC" id="3.5.4.25"/>
    </reaction>
</comment>
<feature type="region of interest" description="Disordered" evidence="9">
    <location>
        <begin position="320"/>
        <end position="342"/>
    </location>
</feature>
<feature type="compositionally biased region" description="Acidic residues" evidence="9">
    <location>
        <begin position="560"/>
        <end position="573"/>
    </location>
</feature>
<evidence type="ECO:0000259" key="10">
    <source>
        <dbReference type="Pfam" id="PF00925"/>
    </source>
</evidence>
<feature type="compositionally biased region" description="Polar residues" evidence="9">
    <location>
        <begin position="1"/>
        <end position="16"/>
    </location>
</feature>
<dbReference type="GO" id="GO:0003935">
    <property type="term" value="F:GTP cyclohydrolase II activity"/>
    <property type="evidence" value="ECO:0007669"/>
    <property type="project" value="UniProtKB-EC"/>
</dbReference>
<evidence type="ECO:0000256" key="4">
    <source>
        <dbReference type="ARBA" id="ARBA00022619"/>
    </source>
</evidence>
<feature type="compositionally biased region" description="Basic and acidic residues" evidence="9">
    <location>
        <begin position="547"/>
        <end position="559"/>
    </location>
</feature>
<dbReference type="GO" id="GO:0009231">
    <property type="term" value="P:riboflavin biosynthetic process"/>
    <property type="evidence" value="ECO:0007669"/>
    <property type="project" value="UniProtKB-KW"/>
</dbReference>
<evidence type="ECO:0000256" key="7">
    <source>
        <dbReference type="ARBA" id="ARBA00023134"/>
    </source>
</evidence>
<evidence type="ECO:0000256" key="3">
    <source>
        <dbReference type="ARBA" id="ARBA00012762"/>
    </source>
</evidence>
<evidence type="ECO:0000256" key="6">
    <source>
        <dbReference type="ARBA" id="ARBA00022801"/>
    </source>
</evidence>
<dbReference type="InterPro" id="IPR032677">
    <property type="entry name" value="GTP_cyclohydro_II"/>
</dbReference>
<dbReference type="EMBL" id="CP144532">
    <property type="protein sequence ID" value="WWC60220.1"/>
    <property type="molecule type" value="Genomic_DNA"/>
</dbReference>
<proteinExistence type="inferred from homology"/>
<keyword evidence="7" id="KW-0342">GTP-binding</keyword>
<keyword evidence="5" id="KW-0547">Nucleotide-binding</keyword>
<comment type="similarity">
    <text evidence="2">Belongs to the GTP cyclohydrolase II family.</text>
</comment>
<dbReference type="GeneID" id="28966500"/>